<dbReference type="OrthoDB" id="137725at2157"/>
<gene>
    <name evidence="3" type="ORF">MNV_1070034</name>
</gene>
<dbReference type="InterPro" id="IPR029046">
    <property type="entry name" value="LolA/LolB/LppX"/>
</dbReference>
<dbReference type="CDD" id="cd16329">
    <property type="entry name" value="LolA_like"/>
    <property type="match status" value="1"/>
</dbReference>
<dbReference type="PANTHER" id="PTHR37507:SF2">
    <property type="entry name" value="SPORULATION PROTEIN YDCC"/>
    <property type="match status" value="1"/>
</dbReference>
<feature type="domain" description="Uncharacterized protein TP-0789" evidence="2">
    <location>
        <begin position="90"/>
        <end position="202"/>
    </location>
</feature>
<proteinExistence type="predicted"/>
<dbReference type="EMBL" id="FZMP01000010">
    <property type="protein sequence ID" value="SNQ59144.1"/>
    <property type="molecule type" value="Genomic_DNA"/>
</dbReference>
<dbReference type="InterPro" id="IPR052944">
    <property type="entry name" value="Sporulation_related"/>
</dbReference>
<dbReference type="Proteomes" id="UP000218615">
    <property type="component" value="Unassembled WGS sequence"/>
</dbReference>
<dbReference type="PANTHER" id="PTHR37507">
    <property type="entry name" value="SPORULATION PROTEIN YDCC"/>
    <property type="match status" value="1"/>
</dbReference>
<dbReference type="SUPFAM" id="SSF89392">
    <property type="entry name" value="Prokaryotic lipoproteins and lipoprotein localization factors"/>
    <property type="match status" value="1"/>
</dbReference>
<dbReference type="Gene3D" id="2.50.20.10">
    <property type="entry name" value="Lipoprotein localisation LolA/LolB/LppX"/>
    <property type="match status" value="1"/>
</dbReference>
<dbReference type="AlphaFoldDB" id="A0A284VIQ1"/>
<dbReference type="RefSeq" id="WP_096203560.1">
    <property type="nucleotide sequence ID" value="NZ_FZMP01000010.1"/>
</dbReference>
<sequence>MKNLNKIISIFAILSIALLAGCVEMSADQIASEMQKKYESIKDYKGTLVLSMSFDGESRESEMDFMYQLPDKSWMKITEGEGAEDIVVSNGTTMWLYNSTANEVTIMELPKTEMDNPSQADYGKIIKDMLKRNDIKMPGSEKIGDRDTFILELVPKNLTNATFFINQKLWVDKETWMPLRMETFDKDGKLMMTMEYRNVEFNTGIPDSEFEFKIPQGAKIVTKEITPPKETTLDEARGAVNFTVVAPEYLPEGYILDKVTVFKFGEIQSLSISYKNGDEMLSIYEANQSRNVPKGKFETVKIKGIEARYMESDFSKSLSWTWKGTEITISGTISKEELIKVAESIK</sequence>
<keyword evidence="4" id="KW-1185">Reference proteome</keyword>
<evidence type="ECO:0000259" key="2">
    <source>
        <dbReference type="Pfam" id="PF17131"/>
    </source>
</evidence>
<evidence type="ECO:0000259" key="1">
    <source>
        <dbReference type="Pfam" id="PF14285"/>
    </source>
</evidence>
<dbReference type="PROSITE" id="PS51257">
    <property type="entry name" value="PROKAR_LIPOPROTEIN"/>
    <property type="match status" value="1"/>
</dbReference>
<organism evidence="3 4">
    <name type="scientific">Candidatus Methanoperedens nitratireducens</name>
    <dbReference type="NCBI Taxonomy" id="1392998"/>
    <lineage>
        <taxon>Archaea</taxon>
        <taxon>Methanobacteriati</taxon>
        <taxon>Methanobacteriota</taxon>
        <taxon>Stenosarchaea group</taxon>
        <taxon>Methanomicrobia</taxon>
        <taxon>Methanosarcinales</taxon>
        <taxon>ANME-2 cluster</taxon>
        <taxon>Candidatus Methanoperedentaceae</taxon>
        <taxon>Candidatus Methanoperedens</taxon>
    </lineage>
</organism>
<dbReference type="Pfam" id="PF14285">
    <property type="entry name" value="DUF4367"/>
    <property type="match status" value="1"/>
</dbReference>
<reference evidence="4" key="1">
    <citation type="submission" date="2017-06" db="EMBL/GenBank/DDBJ databases">
        <authorList>
            <person name="Cremers G."/>
        </authorList>
    </citation>
    <scope>NUCLEOTIDE SEQUENCE [LARGE SCALE GENOMIC DNA]</scope>
</reference>
<accession>A0A284VIQ1</accession>
<protein>
    <submittedName>
        <fullName evidence="3">Uncharacterized protein</fullName>
    </submittedName>
</protein>
<evidence type="ECO:0000313" key="3">
    <source>
        <dbReference type="EMBL" id="SNQ59144.1"/>
    </source>
</evidence>
<evidence type="ECO:0000313" key="4">
    <source>
        <dbReference type="Proteomes" id="UP000218615"/>
    </source>
</evidence>
<dbReference type="InterPro" id="IPR025377">
    <property type="entry name" value="DUF4367"/>
</dbReference>
<name>A0A284VIQ1_9EURY</name>
<dbReference type="Pfam" id="PF17131">
    <property type="entry name" value="LolA_like"/>
    <property type="match status" value="1"/>
</dbReference>
<dbReference type="InterPro" id="IPR033399">
    <property type="entry name" value="TP_0789-like"/>
</dbReference>
<feature type="domain" description="DUF4367" evidence="1">
    <location>
        <begin position="245"/>
        <end position="345"/>
    </location>
</feature>